<dbReference type="InterPro" id="IPR032710">
    <property type="entry name" value="NTF2-like_dom_sf"/>
</dbReference>
<dbReference type="EMBL" id="BSOB01000046">
    <property type="protein sequence ID" value="GLQ94343.1"/>
    <property type="molecule type" value="Genomic_DNA"/>
</dbReference>
<feature type="domain" description="DUF4440" evidence="2">
    <location>
        <begin position="45"/>
        <end position="154"/>
    </location>
</feature>
<dbReference type="RefSeq" id="WP_284322045.1">
    <property type="nucleotide sequence ID" value="NZ_BSOB01000046.1"/>
</dbReference>
<dbReference type="PROSITE" id="PS51257">
    <property type="entry name" value="PROKAR_LIPOPROTEIN"/>
    <property type="match status" value="1"/>
</dbReference>
<dbReference type="Proteomes" id="UP001156670">
    <property type="component" value="Unassembled WGS sequence"/>
</dbReference>
<organism evidence="3 4">
    <name type="scientific">Dyella acidisoli</name>
    <dbReference type="NCBI Taxonomy" id="1867834"/>
    <lineage>
        <taxon>Bacteria</taxon>
        <taxon>Pseudomonadati</taxon>
        <taxon>Pseudomonadota</taxon>
        <taxon>Gammaproteobacteria</taxon>
        <taxon>Lysobacterales</taxon>
        <taxon>Rhodanobacteraceae</taxon>
        <taxon>Dyella</taxon>
    </lineage>
</organism>
<proteinExistence type="predicted"/>
<evidence type="ECO:0000313" key="3">
    <source>
        <dbReference type="EMBL" id="GLQ94343.1"/>
    </source>
</evidence>
<evidence type="ECO:0000256" key="1">
    <source>
        <dbReference type="SAM" id="SignalP"/>
    </source>
</evidence>
<dbReference type="InterPro" id="IPR027843">
    <property type="entry name" value="DUF4440"/>
</dbReference>
<dbReference type="Pfam" id="PF14534">
    <property type="entry name" value="DUF4440"/>
    <property type="match status" value="1"/>
</dbReference>
<keyword evidence="1" id="KW-0732">Signal</keyword>
<reference evidence="4" key="1">
    <citation type="journal article" date="2019" name="Int. J. Syst. Evol. Microbiol.">
        <title>The Global Catalogue of Microorganisms (GCM) 10K type strain sequencing project: providing services to taxonomists for standard genome sequencing and annotation.</title>
        <authorList>
            <consortium name="The Broad Institute Genomics Platform"/>
            <consortium name="The Broad Institute Genome Sequencing Center for Infectious Disease"/>
            <person name="Wu L."/>
            <person name="Ma J."/>
        </authorList>
    </citation>
    <scope>NUCLEOTIDE SEQUENCE [LARGE SCALE GENOMIC DNA]</scope>
    <source>
        <strain evidence="4">NBRC 111980</strain>
    </source>
</reference>
<feature type="signal peptide" evidence="1">
    <location>
        <begin position="1"/>
        <end position="31"/>
    </location>
</feature>
<name>A0ABQ5XTQ6_9GAMM</name>
<sequence>MTANRYTLLSTFVAALLACSGMLVHAQQAGAADVDETQHTEAAVMAVDQHWSIAEMTGDSAWLANMLMPDYRTVSNDGIAHDKQALLTSMAKRKSITVSEAQLKIADYLKEHHTGSNVTIHGDTAVVSFYDTTLGPQKGMSSADVFVYEDGHWHALYSQHTGLHG</sequence>
<feature type="chain" id="PRO_5045672562" description="DUF4440 domain-containing protein" evidence="1">
    <location>
        <begin position="32"/>
        <end position="165"/>
    </location>
</feature>
<evidence type="ECO:0000259" key="2">
    <source>
        <dbReference type="Pfam" id="PF14534"/>
    </source>
</evidence>
<evidence type="ECO:0000313" key="4">
    <source>
        <dbReference type="Proteomes" id="UP001156670"/>
    </source>
</evidence>
<gene>
    <name evidence="3" type="ORF">GCM10007901_32950</name>
</gene>
<accession>A0ABQ5XTQ6</accession>
<protein>
    <recommendedName>
        <fullName evidence="2">DUF4440 domain-containing protein</fullName>
    </recommendedName>
</protein>
<dbReference type="Gene3D" id="3.10.450.50">
    <property type="match status" value="1"/>
</dbReference>
<dbReference type="SUPFAM" id="SSF54427">
    <property type="entry name" value="NTF2-like"/>
    <property type="match status" value="1"/>
</dbReference>
<keyword evidence="4" id="KW-1185">Reference proteome</keyword>
<comment type="caution">
    <text evidence="3">The sequence shown here is derived from an EMBL/GenBank/DDBJ whole genome shotgun (WGS) entry which is preliminary data.</text>
</comment>